<reference evidence="4" key="4">
    <citation type="journal article" date="2008" name="Nucleic Acids Res.">
        <title>The rice annotation project database (RAP-DB): 2008 update.</title>
        <authorList>
            <consortium name="The rice annotation project (RAP)"/>
        </authorList>
    </citation>
    <scope>GENOME REANNOTATION</scope>
    <source>
        <strain evidence="4">cv. Nipponbare</strain>
    </source>
</reference>
<accession>Q7XIA8</accession>
<gene>
    <name evidence="3" type="primary">OJ1199_H01.123</name>
    <name evidence="2" type="ORF">P0453G03.6</name>
</gene>
<reference evidence="3" key="1">
    <citation type="submission" date="2001-09" db="EMBL/GenBank/DDBJ databases">
        <title>Oryza sativa nipponbare(GA3) genomic DNA, chromosome 7, BAC clone:OJ1199_H01.</title>
        <authorList>
            <person name="Sasaki T."/>
            <person name="Matsumoto T."/>
            <person name="Yamamoto K."/>
        </authorList>
    </citation>
    <scope>NUCLEOTIDE SEQUENCE</scope>
</reference>
<evidence type="ECO:0000313" key="4">
    <source>
        <dbReference type="Proteomes" id="UP000000763"/>
    </source>
</evidence>
<dbReference type="Proteomes" id="UP000000763">
    <property type="component" value="Chromosome 7"/>
</dbReference>
<reference evidence="4" key="3">
    <citation type="journal article" date="2005" name="Nature">
        <title>The map-based sequence of the rice genome.</title>
        <authorList>
            <consortium name="International rice genome sequencing project (IRGSP)"/>
            <person name="Matsumoto T."/>
            <person name="Wu J."/>
            <person name="Kanamori H."/>
            <person name="Katayose Y."/>
            <person name="Fujisawa M."/>
            <person name="Namiki N."/>
            <person name="Mizuno H."/>
            <person name="Yamamoto K."/>
            <person name="Antonio B.A."/>
            <person name="Baba T."/>
            <person name="Sakata K."/>
            <person name="Nagamura Y."/>
            <person name="Aoki H."/>
            <person name="Arikawa K."/>
            <person name="Arita K."/>
            <person name="Bito T."/>
            <person name="Chiden Y."/>
            <person name="Fujitsuka N."/>
            <person name="Fukunaka R."/>
            <person name="Hamada M."/>
            <person name="Harada C."/>
            <person name="Hayashi A."/>
            <person name="Hijishita S."/>
            <person name="Honda M."/>
            <person name="Hosokawa S."/>
            <person name="Ichikawa Y."/>
            <person name="Idonuma A."/>
            <person name="Iijima M."/>
            <person name="Ikeda M."/>
            <person name="Ikeno M."/>
            <person name="Ito K."/>
            <person name="Ito S."/>
            <person name="Ito T."/>
            <person name="Ito Y."/>
            <person name="Ito Y."/>
            <person name="Iwabuchi A."/>
            <person name="Kamiya K."/>
            <person name="Karasawa W."/>
            <person name="Kurita K."/>
            <person name="Katagiri S."/>
            <person name="Kikuta A."/>
            <person name="Kobayashi H."/>
            <person name="Kobayashi N."/>
            <person name="Machita K."/>
            <person name="Maehara T."/>
            <person name="Masukawa M."/>
            <person name="Mizubayashi T."/>
            <person name="Mukai Y."/>
            <person name="Nagasaki H."/>
            <person name="Nagata Y."/>
            <person name="Naito S."/>
            <person name="Nakashima M."/>
            <person name="Nakama Y."/>
            <person name="Nakamichi Y."/>
            <person name="Nakamura M."/>
            <person name="Meguro A."/>
            <person name="Negishi M."/>
            <person name="Ohta I."/>
            <person name="Ohta T."/>
            <person name="Okamoto M."/>
            <person name="Ono N."/>
            <person name="Saji S."/>
            <person name="Sakaguchi M."/>
            <person name="Sakai K."/>
            <person name="Shibata M."/>
            <person name="Shimokawa T."/>
            <person name="Song J."/>
            <person name="Takazaki Y."/>
            <person name="Terasawa K."/>
            <person name="Tsugane M."/>
            <person name="Tsuji K."/>
            <person name="Ueda S."/>
            <person name="Waki K."/>
            <person name="Yamagata H."/>
            <person name="Yamamoto M."/>
            <person name="Yamamoto S."/>
            <person name="Yamane H."/>
            <person name="Yoshiki S."/>
            <person name="Yoshihara R."/>
            <person name="Yukawa K."/>
            <person name="Zhong H."/>
            <person name="Yano M."/>
            <person name="Yuan Q."/>
            <person name="Ouyang S."/>
            <person name="Liu J."/>
            <person name="Jones K.M."/>
            <person name="Gansberger K."/>
            <person name="Moffat K."/>
            <person name="Hill J."/>
            <person name="Bera J."/>
            <person name="Fadrosh D."/>
            <person name="Jin S."/>
            <person name="Johri S."/>
            <person name="Kim M."/>
            <person name="Overton L."/>
            <person name="Reardon M."/>
            <person name="Tsitrin T."/>
            <person name="Vuong H."/>
            <person name="Weaver B."/>
            <person name="Ciecko A."/>
            <person name="Tallon L."/>
            <person name="Jackson J."/>
            <person name="Pai G."/>
            <person name="Aken S.V."/>
            <person name="Utterback T."/>
            <person name="Reidmuller S."/>
            <person name="Feldblyum T."/>
            <person name="Hsiao J."/>
            <person name="Zismann V."/>
            <person name="Iobst S."/>
            <person name="de Vazeille A.R."/>
            <person name="Buell C.R."/>
            <person name="Ying K."/>
            <person name="Li Y."/>
            <person name="Lu T."/>
            <person name="Huang Y."/>
            <person name="Zhao Q."/>
            <person name="Feng Q."/>
            <person name="Zhang L."/>
            <person name="Zhu J."/>
            <person name="Weng Q."/>
            <person name="Mu J."/>
            <person name="Lu Y."/>
            <person name="Fan D."/>
            <person name="Liu Y."/>
            <person name="Guan J."/>
            <person name="Zhang Y."/>
            <person name="Yu S."/>
            <person name="Liu X."/>
            <person name="Zhang Y."/>
            <person name="Hong G."/>
            <person name="Han B."/>
            <person name="Choisne N."/>
            <person name="Demange N."/>
            <person name="Orjeda G."/>
            <person name="Samain S."/>
            <person name="Cattolico L."/>
            <person name="Pelletier E."/>
            <person name="Couloux A."/>
            <person name="Segurens B."/>
            <person name="Wincker P."/>
            <person name="D'Hont A."/>
            <person name="Scarpelli C."/>
            <person name="Weissenbach J."/>
            <person name="Salanoubat M."/>
            <person name="Quetier F."/>
            <person name="Yu Y."/>
            <person name="Kim H.R."/>
            <person name="Rambo T."/>
            <person name="Currie J."/>
            <person name="Collura K."/>
            <person name="Luo M."/>
            <person name="Yang T."/>
            <person name="Ammiraju J.S.S."/>
            <person name="Engler F."/>
            <person name="Soderlund C."/>
            <person name="Wing R.A."/>
            <person name="Palmer L.E."/>
            <person name="de la Bastide M."/>
            <person name="Spiegel L."/>
            <person name="Nascimento L."/>
            <person name="Zutavern T."/>
            <person name="O'Shaughnessy A."/>
            <person name="Dike S."/>
            <person name="Dedhia N."/>
            <person name="Preston R."/>
            <person name="Balija V."/>
            <person name="McCombie W.R."/>
            <person name="Chow T."/>
            <person name="Chen H."/>
            <person name="Chung M."/>
            <person name="Chen C."/>
            <person name="Shaw J."/>
            <person name="Wu H."/>
            <person name="Hsiao K."/>
            <person name="Chao Y."/>
            <person name="Chu M."/>
            <person name="Cheng C."/>
            <person name="Hour A."/>
            <person name="Lee P."/>
            <person name="Lin S."/>
            <person name="Lin Y."/>
            <person name="Liou J."/>
            <person name="Liu S."/>
            <person name="Hsing Y."/>
            <person name="Raghuvanshi S."/>
            <person name="Mohanty A."/>
            <person name="Bharti A.K."/>
            <person name="Gaur A."/>
            <person name="Gupta V."/>
            <person name="Kumar D."/>
            <person name="Ravi V."/>
            <person name="Vij S."/>
            <person name="Kapur A."/>
            <person name="Khurana P."/>
            <person name="Khurana P."/>
            <person name="Khurana J.P."/>
            <person name="Tyagi A.K."/>
            <person name="Gaikwad K."/>
            <person name="Singh A."/>
            <person name="Dalal V."/>
            <person name="Srivastava S."/>
            <person name="Dixit A."/>
            <person name="Pal A.K."/>
            <person name="Ghazi I.A."/>
            <person name="Yadav M."/>
            <person name="Pandit A."/>
            <person name="Bhargava A."/>
            <person name="Sureshbabu K."/>
            <person name="Batra K."/>
            <person name="Sharma T.R."/>
            <person name="Mohapatra T."/>
            <person name="Singh N.K."/>
            <person name="Messing J."/>
            <person name="Nelson A.B."/>
            <person name="Fuks G."/>
            <person name="Kavchok S."/>
            <person name="Keizer G."/>
            <person name="Linton E."/>
            <person name="Llaca V."/>
            <person name="Song R."/>
            <person name="Tanyolac B."/>
            <person name="Young S."/>
            <person name="Ho-Il K."/>
            <person name="Hahn J.H."/>
            <person name="Sangsakoo G."/>
            <person name="Vanavichit A."/>
            <person name="de Mattos Luiz.A.T."/>
            <person name="Zimmer P.D."/>
            <person name="Malone G."/>
            <person name="Dellagostin O."/>
            <person name="de Oliveira A.C."/>
            <person name="Bevan M."/>
            <person name="Bancroft I."/>
            <person name="Minx P."/>
            <person name="Cordum H."/>
            <person name="Wilson R."/>
            <person name="Cheng Z."/>
            <person name="Jin W."/>
            <person name="Jiang J."/>
            <person name="Leong S.A."/>
            <person name="Iwama H."/>
            <person name="Gojobori T."/>
            <person name="Itoh T."/>
            <person name="Niimura Y."/>
            <person name="Fujii Y."/>
            <person name="Habara T."/>
            <person name="Sakai H."/>
            <person name="Sato Y."/>
            <person name="Wilson G."/>
            <person name="Kumar K."/>
            <person name="McCouch S."/>
            <person name="Juretic N."/>
            <person name="Hoen D."/>
            <person name="Wright S."/>
            <person name="Bruskiewich R."/>
            <person name="Bureau T."/>
            <person name="Miyao A."/>
            <person name="Hirochika H."/>
            <person name="Nishikawa T."/>
            <person name="Kadowaki K."/>
            <person name="Sugiura M."/>
            <person name="Burr B."/>
            <person name="Sasaki T."/>
        </authorList>
    </citation>
    <scope>NUCLEOTIDE SEQUENCE [LARGE SCALE GENOMIC DNA]</scope>
    <source>
        <strain evidence="4">cv. Nipponbare</strain>
    </source>
</reference>
<evidence type="ECO:0000256" key="1">
    <source>
        <dbReference type="SAM" id="MobiDB-lite"/>
    </source>
</evidence>
<evidence type="ECO:0000313" key="2">
    <source>
        <dbReference type="EMBL" id="BAC79810.1"/>
    </source>
</evidence>
<proteinExistence type="predicted"/>
<feature type="region of interest" description="Disordered" evidence="1">
    <location>
        <begin position="1"/>
        <end position="41"/>
    </location>
</feature>
<reference evidence="2" key="2">
    <citation type="submission" date="2001-10" db="EMBL/GenBank/DDBJ databases">
        <title>Oryza sativa nipponbare(GA3) genomic DNA, chromosome 7, PAC clone:P0453G03.</title>
        <authorList>
            <person name="Sasaki T."/>
            <person name="Matsumoto T."/>
            <person name="Yamamoto K."/>
        </authorList>
    </citation>
    <scope>NUCLEOTIDE SEQUENCE</scope>
</reference>
<dbReference type="EMBL" id="AP004276">
    <property type="protein sequence ID" value="BAC79810.1"/>
    <property type="molecule type" value="Genomic_DNA"/>
</dbReference>
<name>Q7XIA8_ORYSJ</name>
<sequence length="136" mass="13864">MPCRRGRCRRELSHRGAPPLPQARGPAAVTASVRPPAVLPRHHRRELEAVLRLGAPPLHFSRSGRQGARSSTGEAGSAPPAALAAAFHLACVTLPPTPRGCSAAGAFSPPPPSRPAARFPATARQLEALGGGGAGG</sequence>
<feature type="region of interest" description="Disordered" evidence="1">
    <location>
        <begin position="56"/>
        <end position="79"/>
    </location>
</feature>
<evidence type="ECO:0000313" key="3">
    <source>
        <dbReference type="EMBL" id="BAD30479.1"/>
    </source>
</evidence>
<dbReference type="AlphaFoldDB" id="Q7XIA8"/>
<dbReference type="EMBL" id="AP004182">
    <property type="protein sequence ID" value="BAD30479.1"/>
    <property type="molecule type" value="Genomic_DNA"/>
</dbReference>
<organism evidence="2 4">
    <name type="scientific">Oryza sativa subsp. japonica</name>
    <name type="common">Rice</name>
    <dbReference type="NCBI Taxonomy" id="39947"/>
    <lineage>
        <taxon>Eukaryota</taxon>
        <taxon>Viridiplantae</taxon>
        <taxon>Streptophyta</taxon>
        <taxon>Embryophyta</taxon>
        <taxon>Tracheophyta</taxon>
        <taxon>Spermatophyta</taxon>
        <taxon>Magnoliopsida</taxon>
        <taxon>Liliopsida</taxon>
        <taxon>Poales</taxon>
        <taxon>Poaceae</taxon>
        <taxon>BOP clade</taxon>
        <taxon>Oryzoideae</taxon>
        <taxon>Oryzeae</taxon>
        <taxon>Oryzinae</taxon>
        <taxon>Oryza</taxon>
        <taxon>Oryza sativa</taxon>
    </lineage>
</organism>
<protein>
    <submittedName>
        <fullName evidence="2">Uncharacterized protein</fullName>
    </submittedName>
</protein>